<organism evidence="2 3">
    <name type="scientific">Pseudorhodobacter antarcticus</name>
    <dbReference type="NCBI Taxonomy" id="1077947"/>
    <lineage>
        <taxon>Bacteria</taxon>
        <taxon>Pseudomonadati</taxon>
        <taxon>Pseudomonadota</taxon>
        <taxon>Alphaproteobacteria</taxon>
        <taxon>Rhodobacterales</taxon>
        <taxon>Paracoccaceae</taxon>
        <taxon>Pseudorhodobacter</taxon>
    </lineage>
</organism>
<dbReference type="PANTHER" id="PTHR30469">
    <property type="entry name" value="MULTIDRUG RESISTANCE PROTEIN MDTA"/>
    <property type="match status" value="1"/>
</dbReference>
<dbReference type="Gene3D" id="2.40.30.170">
    <property type="match status" value="1"/>
</dbReference>
<protein>
    <submittedName>
        <fullName evidence="2">Multidrug resistance efflux pump</fullName>
    </submittedName>
</protein>
<keyword evidence="3" id="KW-1185">Reference proteome</keyword>
<dbReference type="OrthoDB" id="7626141at2"/>
<dbReference type="Proteomes" id="UP000183002">
    <property type="component" value="Unassembled WGS sequence"/>
</dbReference>
<dbReference type="RefSeq" id="WP_050518379.1">
    <property type="nucleotide sequence ID" value="NZ_FOCO01000010.1"/>
</dbReference>
<name>A0A1H8F4C1_9RHOB</name>
<dbReference type="AlphaFoldDB" id="A0A1H8F4C1"/>
<proteinExistence type="predicted"/>
<evidence type="ECO:0000256" key="1">
    <source>
        <dbReference type="SAM" id="MobiDB-lite"/>
    </source>
</evidence>
<dbReference type="EMBL" id="FOCO01000010">
    <property type="protein sequence ID" value="SEN26613.1"/>
    <property type="molecule type" value="Genomic_DNA"/>
</dbReference>
<dbReference type="SUPFAM" id="SSF111369">
    <property type="entry name" value="HlyD-like secretion proteins"/>
    <property type="match status" value="1"/>
</dbReference>
<feature type="compositionally biased region" description="Polar residues" evidence="1">
    <location>
        <begin position="420"/>
        <end position="429"/>
    </location>
</feature>
<gene>
    <name evidence="2" type="ORF">SAMN05216227_101027</name>
</gene>
<reference evidence="2 3" key="1">
    <citation type="submission" date="2016-10" db="EMBL/GenBank/DDBJ databases">
        <authorList>
            <person name="de Groot N.N."/>
        </authorList>
    </citation>
    <scope>NUCLEOTIDE SEQUENCE [LARGE SCALE GENOMIC DNA]</scope>
    <source>
        <strain evidence="2 3">CGMCC 1.10836</strain>
    </source>
</reference>
<sequence>MRFFRRSLTGLLIFALTLGLLALTAHTLRSAYTTRNAQNTPARPPAERVFSANVTLATPAPFTPVITAYGETLASRSLELRSPRPGTVQTLGPGIGDGAAVTAGQLILTLDPADATTARDLARSDLARAQGEVRDAKSALTLAAADVAAAQTQADLRATALARQRDLEQRRASTTAAVETAALAASAADQSVLSRRAALQQATARVDQATTALDRQKITLNDADRALRDTQLFAAFSGVLSDFTPVPGRILGTNERVADLIDPTALEVSFRLSTAQFSRLLGENGSLTPAALTASLDVSGANITATGQIDRSSPAVGAGQTGRLLYATLNAAPGLRPGDFVTIRIFEPTLPRAIALPATALGADNTVLALTDDDRLQSVPVQLLRRSGDQVLLAPDGIENREVVRERSPLLGAGIKINPIRSTPPQTGAETDAANTAAPHPPIGG</sequence>
<dbReference type="STRING" id="1077947.SAMN05216227_101027"/>
<accession>A0A1H8F4C1</accession>
<dbReference type="Gene3D" id="1.10.287.470">
    <property type="entry name" value="Helix hairpin bin"/>
    <property type="match status" value="1"/>
</dbReference>
<dbReference type="GO" id="GO:1990281">
    <property type="term" value="C:efflux pump complex"/>
    <property type="evidence" value="ECO:0007669"/>
    <property type="project" value="TreeGrafter"/>
</dbReference>
<feature type="region of interest" description="Disordered" evidence="1">
    <location>
        <begin position="415"/>
        <end position="445"/>
    </location>
</feature>
<dbReference type="Gene3D" id="2.40.420.20">
    <property type="match status" value="1"/>
</dbReference>
<dbReference type="Gene3D" id="2.40.50.100">
    <property type="match status" value="1"/>
</dbReference>
<evidence type="ECO:0000313" key="2">
    <source>
        <dbReference type="EMBL" id="SEN26613.1"/>
    </source>
</evidence>
<evidence type="ECO:0000313" key="3">
    <source>
        <dbReference type="Proteomes" id="UP000183002"/>
    </source>
</evidence>
<dbReference type="GO" id="GO:0015562">
    <property type="term" value="F:efflux transmembrane transporter activity"/>
    <property type="evidence" value="ECO:0007669"/>
    <property type="project" value="TreeGrafter"/>
</dbReference>